<proteinExistence type="predicted"/>
<feature type="transmembrane region" description="Helical" evidence="1">
    <location>
        <begin position="197"/>
        <end position="219"/>
    </location>
</feature>
<feature type="transmembrane region" description="Helical" evidence="1">
    <location>
        <begin position="7"/>
        <end position="30"/>
    </location>
</feature>
<feature type="transmembrane region" description="Helical" evidence="1">
    <location>
        <begin position="140"/>
        <end position="159"/>
    </location>
</feature>
<dbReference type="Pfam" id="PF14329">
    <property type="entry name" value="DUF4386"/>
    <property type="match status" value="1"/>
</dbReference>
<evidence type="ECO:0008006" key="4">
    <source>
        <dbReference type="Google" id="ProtNLM"/>
    </source>
</evidence>
<evidence type="ECO:0000313" key="2">
    <source>
        <dbReference type="EMBL" id="SMP97066.1"/>
    </source>
</evidence>
<accession>A0ABY1R805</accession>
<comment type="caution">
    <text evidence="2">The sequence shown here is derived from an EMBL/GenBank/DDBJ whole genome shotgun (WGS) entry which is preliminary data.</text>
</comment>
<keyword evidence="3" id="KW-1185">Reference proteome</keyword>
<keyword evidence="1" id="KW-0472">Membrane</keyword>
<reference evidence="2 3" key="1">
    <citation type="submission" date="2017-05" db="EMBL/GenBank/DDBJ databases">
        <authorList>
            <person name="Varghese N."/>
            <person name="Submissions S."/>
        </authorList>
    </citation>
    <scope>NUCLEOTIDE SEQUENCE [LARGE SCALE GENOMIC DNA]</scope>
    <source>
        <strain evidence="2 3">DSM 18015</strain>
    </source>
</reference>
<gene>
    <name evidence="2" type="ORF">SAMN05421679_11145</name>
</gene>
<sequence>MTENRMLLSRIAGMLYLIVIITGLFSLMYVPKNLFVYGNALETAQNISQKTGMFRISLASSVICYLAFTFLVIFLYQILRTVDIFVARVMVILALISVPVSFYNLINKYAILDLIKDNTSDLAQKSEKIMELLNNYDNGIFILTIFWGLWLLPFGFLIFRSGFYPKIIGVLLMVGCFGYLINFFGNTLFVDYQSVGVLQYLKLLPTVGEFSICFWLLVVGARKTKT</sequence>
<keyword evidence="1" id="KW-0812">Transmembrane</keyword>
<dbReference type="EMBL" id="FXUO01000011">
    <property type="protein sequence ID" value="SMP97066.1"/>
    <property type="molecule type" value="Genomic_DNA"/>
</dbReference>
<evidence type="ECO:0000256" key="1">
    <source>
        <dbReference type="SAM" id="Phobius"/>
    </source>
</evidence>
<feature type="transmembrane region" description="Helical" evidence="1">
    <location>
        <begin position="56"/>
        <end position="78"/>
    </location>
</feature>
<keyword evidence="1" id="KW-1133">Transmembrane helix</keyword>
<protein>
    <recommendedName>
        <fullName evidence="4">DUF4386 domain-containing protein</fullName>
    </recommendedName>
</protein>
<dbReference type="InterPro" id="IPR025495">
    <property type="entry name" value="DUF4386"/>
</dbReference>
<evidence type="ECO:0000313" key="3">
    <source>
        <dbReference type="Proteomes" id="UP001158050"/>
    </source>
</evidence>
<organism evidence="2 3">
    <name type="scientific">Epilithonimonas pallida</name>
    <dbReference type="NCBI Taxonomy" id="373671"/>
    <lineage>
        <taxon>Bacteria</taxon>
        <taxon>Pseudomonadati</taxon>
        <taxon>Bacteroidota</taxon>
        <taxon>Flavobacteriia</taxon>
        <taxon>Flavobacteriales</taxon>
        <taxon>Weeksellaceae</taxon>
        <taxon>Chryseobacterium group</taxon>
        <taxon>Epilithonimonas</taxon>
    </lineage>
</organism>
<dbReference type="Proteomes" id="UP001158050">
    <property type="component" value="Unassembled WGS sequence"/>
</dbReference>
<feature type="transmembrane region" description="Helical" evidence="1">
    <location>
        <begin position="85"/>
        <end position="106"/>
    </location>
</feature>
<name>A0ABY1R805_9FLAO</name>
<feature type="transmembrane region" description="Helical" evidence="1">
    <location>
        <begin position="166"/>
        <end position="185"/>
    </location>
</feature>